<dbReference type="Proteomes" id="UP001242368">
    <property type="component" value="Unassembled WGS sequence"/>
</dbReference>
<dbReference type="RefSeq" id="WP_290362819.1">
    <property type="nucleotide sequence ID" value="NZ_JAUFQU010000001.1"/>
</dbReference>
<sequence length="58" mass="7203">MPRLYRQDNLKELEYQSKEYFPKPHKFIVNVMAYLWQTFFRLLESIKQRLIPQEVSLV</sequence>
<reference evidence="2" key="1">
    <citation type="journal article" date="2019" name="Int. J. Syst. Evol. Microbiol.">
        <title>The Global Catalogue of Microorganisms (GCM) 10K type strain sequencing project: providing services to taxonomists for standard genome sequencing and annotation.</title>
        <authorList>
            <consortium name="The Broad Institute Genomics Platform"/>
            <consortium name="The Broad Institute Genome Sequencing Center for Infectious Disease"/>
            <person name="Wu L."/>
            <person name="Ma J."/>
        </authorList>
    </citation>
    <scope>NUCLEOTIDE SEQUENCE [LARGE SCALE GENOMIC DNA]</scope>
    <source>
        <strain evidence="2">CECT 7184</strain>
    </source>
</reference>
<evidence type="ECO:0000313" key="2">
    <source>
        <dbReference type="Proteomes" id="UP001242368"/>
    </source>
</evidence>
<name>A0ABT8CRJ6_9FLAO</name>
<keyword evidence="2" id="KW-1185">Reference proteome</keyword>
<protein>
    <submittedName>
        <fullName evidence="1">Uncharacterized protein</fullName>
    </submittedName>
</protein>
<proteinExistence type="predicted"/>
<evidence type="ECO:0000313" key="1">
    <source>
        <dbReference type="EMBL" id="MDN3706766.1"/>
    </source>
</evidence>
<gene>
    <name evidence="1" type="ORF">QW060_06425</name>
</gene>
<accession>A0ABT8CRJ6</accession>
<dbReference type="EMBL" id="JAUFQU010000001">
    <property type="protein sequence ID" value="MDN3706766.1"/>
    <property type="molecule type" value="Genomic_DNA"/>
</dbReference>
<organism evidence="1 2">
    <name type="scientific">Paenimyroides ceti</name>
    <dbReference type="NCBI Taxonomy" id="395087"/>
    <lineage>
        <taxon>Bacteria</taxon>
        <taxon>Pseudomonadati</taxon>
        <taxon>Bacteroidota</taxon>
        <taxon>Flavobacteriia</taxon>
        <taxon>Flavobacteriales</taxon>
        <taxon>Flavobacteriaceae</taxon>
        <taxon>Paenimyroides</taxon>
    </lineage>
</organism>
<comment type="caution">
    <text evidence="1">The sequence shown here is derived from an EMBL/GenBank/DDBJ whole genome shotgun (WGS) entry which is preliminary data.</text>
</comment>